<dbReference type="GeneID" id="26642345"/>
<dbReference type="Proteomes" id="UP000015093">
    <property type="component" value="Segment"/>
</dbReference>
<dbReference type="KEGG" id="vg:26642345"/>
<dbReference type="RefSeq" id="YP_009216000.1">
    <property type="nucleotide sequence ID" value="NC_028983.1"/>
</dbReference>
<reference evidence="1 2" key="1">
    <citation type="journal article" date="2014" name="Genome Announc.">
        <title>Genome Sequences of Three Novel Bacillus cereus Bacteriophages.</title>
        <authorList>
            <person name="Grose J.H."/>
            <person name="Jensen J.D."/>
            <person name="Merrill B.D."/>
            <person name="Fisher J.N."/>
            <person name="Burnett S.H."/>
            <person name="Breakwell D.P."/>
        </authorList>
    </citation>
    <scope>NUCLEOTIDE SEQUENCE [LARGE SCALE GENOMIC DNA]</scope>
</reference>
<evidence type="ECO:0000313" key="1">
    <source>
        <dbReference type="EMBL" id="AGR47111.1"/>
    </source>
</evidence>
<dbReference type="EMBL" id="KC595513">
    <property type="protein sequence ID" value="AGR47111.1"/>
    <property type="molecule type" value="Genomic_DNA"/>
</dbReference>
<name>S5M5A7_9CAUD</name>
<organism evidence="1 2">
    <name type="scientific">Bacillus phage Shanette</name>
    <dbReference type="NCBI Taxonomy" id="1296656"/>
    <lineage>
        <taxon>Viruses</taxon>
        <taxon>Duplodnaviria</taxon>
        <taxon>Heunggongvirae</taxon>
        <taxon>Uroviricota</taxon>
        <taxon>Caudoviricetes</taxon>
        <taxon>Herelleviridae</taxon>
        <taxon>Spounavirinae</taxon>
        <taxon>Siminovitchvirus</taxon>
        <taxon>Siminovitchvirus shanette</taxon>
    </lineage>
</organism>
<proteinExistence type="predicted"/>
<keyword evidence="2" id="KW-1185">Reference proteome</keyword>
<gene>
    <name evidence="1" type="ORF">SHANETTE_2</name>
</gene>
<evidence type="ECO:0000313" key="2">
    <source>
        <dbReference type="Proteomes" id="UP000015093"/>
    </source>
</evidence>
<protein>
    <submittedName>
        <fullName evidence="1">Uncharacterized protein</fullName>
    </submittedName>
</protein>
<accession>S5M5A7</accession>
<sequence>MTNRKKLTIEELSTEMLETRHHKLERLVKWEHGDEVNEMLLTGVSPHKVSDWCKERGFNISHPKLYEYKEMLQEAITKQITVERMLGIGMPKRKPIVLNTIALQNTKHMVKSELEVLDGIIQIGMNSLYTSPTVKLQDAMKAIELKHKLTGGNHGALTSYGLDQLRAVEQAKFQAIIEVVMKYLPEDKHSELEQAILDAERGYYENYAPELLEEYEKTVDEQYGDDKDTIVVSDSQF</sequence>